<sequence length="192" mass="21108">MFGVIPTNVSTGGEIIEWGGNVTDSAMIMFFILACLTALVNTTLAMLVSLRLYLHQKHTRKILGSEYGSPYSRIITICIEACALIVICECLFIVLFFVPGRSSTIPEQLMVHVSVISPLLIISRTARGKDAISTLRREQTLREGAQERQLRLETLRFSSSEGSLVDQVTNGVEVGRQDVCISVSGAPDREEC</sequence>
<feature type="transmembrane region" description="Helical" evidence="1">
    <location>
        <begin position="74"/>
        <end position="97"/>
    </location>
</feature>
<organism evidence="2 3">
    <name type="scientific">Cyclocybe aegerita</name>
    <name type="common">Black poplar mushroom</name>
    <name type="synonym">Agrocybe aegerita</name>
    <dbReference type="NCBI Taxonomy" id="1973307"/>
    <lineage>
        <taxon>Eukaryota</taxon>
        <taxon>Fungi</taxon>
        <taxon>Dikarya</taxon>
        <taxon>Basidiomycota</taxon>
        <taxon>Agaricomycotina</taxon>
        <taxon>Agaricomycetes</taxon>
        <taxon>Agaricomycetidae</taxon>
        <taxon>Agaricales</taxon>
        <taxon>Agaricineae</taxon>
        <taxon>Bolbitiaceae</taxon>
        <taxon>Cyclocybe</taxon>
    </lineage>
</organism>
<feature type="transmembrane region" description="Helical" evidence="1">
    <location>
        <begin position="109"/>
        <end position="126"/>
    </location>
</feature>
<protein>
    <submittedName>
        <fullName evidence="2">Uncharacterized protein</fullName>
    </submittedName>
</protein>
<name>A0A8S0W0N4_CYCAE</name>
<gene>
    <name evidence="2" type="ORF">AAE3_LOCUS12619</name>
</gene>
<accession>A0A8S0W0N4</accession>
<keyword evidence="1" id="KW-0812">Transmembrane</keyword>
<keyword evidence="3" id="KW-1185">Reference proteome</keyword>
<evidence type="ECO:0000313" key="2">
    <source>
        <dbReference type="EMBL" id="CAA7270514.1"/>
    </source>
</evidence>
<comment type="caution">
    <text evidence="2">The sequence shown here is derived from an EMBL/GenBank/DDBJ whole genome shotgun (WGS) entry which is preliminary data.</text>
</comment>
<keyword evidence="1" id="KW-1133">Transmembrane helix</keyword>
<reference evidence="2 3" key="1">
    <citation type="submission" date="2020-01" db="EMBL/GenBank/DDBJ databases">
        <authorList>
            <person name="Gupta K D."/>
        </authorList>
    </citation>
    <scope>NUCLEOTIDE SEQUENCE [LARGE SCALE GENOMIC DNA]</scope>
</reference>
<dbReference type="EMBL" id="CACVBS010000090">
    <property type="protein sequence ID" value="CAA7270514.1"/>
    <property type="molecule type" value="Genomic_DNA"/>
</dbReference>
<feature type="transmembrane region" description="Helical" evidence="1">
    <location>
        <begin position="28"/>
        <end position="54"/>
    </location>
</feature>
<dbReference type="AlphaFoldDB" id="A0A8S0W0N4"/>
<evidence type="ECO:0000313" key="3">
    <source>
        <dbReference type="Proteomes" id="UP000467700"/>
    </source>
</evidence>
<dbReference type="Proteomes" id="UP000467700">
    <property type="component" value="Unassembled WGS sequence"/>
</dbReference>
<keyword evidence="1" id="KW-0472">Membrane</keyword>
<dbReference type="OrthoDB" id="3267806at2759"/>
<evidence type="ECO:0000256" key="1">
    <source>
        <dbReference type="SAM" id="Phobius"/>
    </source>
</evidence>
<proteinExistence type="predicted"/>